<accession>A0ACC1N203</accession>
<evidence type="ECO:0000313" key="2">
    <source>
        <dbReference type="Proteomes" id="UP001143856"/>
    </source>
</evidence>
<protein>
    <submittedName>
        <fullName evidence="1">Uncharacterized protein</fullName>
    </submittedName>
</protein>
<sequence>MTSSPKPTIVLVQGSFQLPEVYYKLADALRAAGYRVFQPALPSLTDHDKPEFASKSLTDDALAIRFKVNELLEVGETVVMVMHSYGGFVGTEAVTKDLSFEERKSNGLSHGGITLIHRR</sequence>
<dbReference type="Proteomes" id="UP001143856">
    <property type="component" value="Unassembled WGS sequence"/>
</dbReference>
<organism evidence="1 2">
    <name type="scientific">Xylaria curta</name>
    <dbReference type="NCBI Taxonomy" id="42375"/>
    <lineage>
        <taxon>Eukaryota</taxon>
        <taxon>Fungi</taxon>
        <taxon>Dikarya</taxon>
        <taxon>Ascomycota</taxon>
        <taxon>Pezizomycotina</taxon>
        <taxon>Sordariomycetes</taxon>
        <taxon>Xylariomycetidae</taxon>
        <taxon>Xylariales</taxon>
        <taxon>Xylariaceae</taxon>
        <taxon>Xylaria</taxon>
    </lineage>
</organism>
<gene>
    <name evidence="1" type="ORF">NUW58_g9043</name>
</gene>
<dbReference type="EMBL" id="JAPDGR010003036">
    <property type="protein sequence ID" value="KAJ2973033.1"/>
    <property type="molecule type" value="Genomic_DNA"/>
</dbReference>
<keyword evidence="2" id="KW-1185">Reference proteome</keyword>
<name>A0ACC1N203_9PEZI</name>
<evidence type="ECO:0000313" key="1">
    <source>
        <dbReference type="EMBL" id="KAJ2973033.1"/>
    </source>
</evidence>
<proteinExistence type="predicted"/>
<reference evidence="1" key="1">
    <citation type="submission" date="2022-10" db="EMBL/GenBank/DDBJ databases">
        <title>Genome Sequence of Xylaria curta.</title>
        <authorList>
            <person name="Buettner E."/>
        </authorList>
    </citation>
    <scope>NUCLEOTIDE SEQUENCE</scope>
    <source>
        <strain evidence="1">Babe10</strain>
    </source>
</reference>
<comment type="caution">
    <text evidence="1">The sequence shown here is derived from an EMBL/GenBank/DDBJ whole genome shotgun (WGS) entry which is preliminary data.</text>
</comment>